<organism evidence="1 2">
    <name type="scientific">Exidia glandulosa HHB12029</name>
    <dbReference type="NCBI Taxonomy" id="1314781"/>
    <lineage>
        <taxon>Eukaryota</taxon>
        <taxon>Fungi</taxon>
        <taxon>Dikarya</taxon>
        <taxon>Basidiomycota</taxon>
        <taxon>Agaricomycotina</taxon>
        <taxon>Agaricomycetes</taxon>
        <taxon>Auriculariales</taxon>
        <taxon>Exidiaceae</taxon>
        <taxon>Exidia</taxon>
    </lineage>
</organism>
<protein>
    <submittedName>
        <fullName evidence="1">Uncharacterized protein</fullName>
    </submittedName>
</protein>
<evidence type="ECO:0000313" key="2">
    <source>
        <dbReference type="Proteomes" id="UP000077266"/>
    </source>
</evidence>
<sequence>MLDPTGVCAWKGERWRRRVRNSISTVRRSVKYGPYIYYSTTVESSLGVRSSPFYLYSLSHSRSRRRCQFWRDLTRLTAAVQSSPISLAFLSVRFQTQIVDILQSKPSSRGCRRCDRVEFPKQRR</sequence>
<evidence type="ECO:0000313" key="1">
    <source>
        <dbReference type="EMBL" id="KZV84531.1"/>
    </source>
</evidence>
<reference evidence="1 2" key="1">
    <citation type="journal article" date="2016" name="Mol. Biol. Evol.">
        <title>Comparative Genomics of Early-Diverging Mushroom-Forming Fungi Provides Insights into the Origins of Lignocellulose Decay Capabilities.</title>
        <authorList>
            <person name="Nagy L.G."/>
            <person name="Riley R."/>
            <person name="Tritt A."/>
            <person name="Adam C."/>
            <person name="Daum C."/>
            <person name="Floudas D."/>
            <person name="Sun H."/>
            <person name="Yadav J.S."/>
            <person name="Pangilinan J."/>
            <person name="Larsson K.H."/>
            <person name="Matsuura K."/>
            <person name="Barry K."/>
            <person name="Labutti K."/>
            <person name="Kuo R."/>
            <person name="Ohm R.A."/>
            <person name="Bhattacharya S.S."/>
            <person name="Shirouzu T."/>
            <person name="Yoshinaga Y."/>
            <person name="Martin F.M."/>
            <person name="Grigoriev I.V."/>
            <person name="Hibbett D.S."/>
        </authorList>
    </citation>
    <scope>NUCLEOTIDE SEQUENCE [LARGE SCALE GENOMIC DNA]</scope>
    <source>
        <strain evidence="1 2">HHB12029</strain>
    </source>
</reference>
<dbReference type="InParanoid" id="A0A165DHB5"/>
<keyword evidence="2" id="KW-1185">Reference proteome</keyword>
<name>A0A165DHB5_EXIGL</name>
<dbReference type="Proteomes" id="UP000077266">
    <property type="component" value="Unassembled WGS sequence"/>
</dbReference>
<proteinExistence type="predicted"/>
<gene>
    <name evidence="1" type="ORF">EXIGLDRAFT_283766</name>
</gene>
<accession>A0A165DHB5</accession>
<dbReference type="AlphaFoldDB" id="A0A165DHB5"/>
<dbReference type="EMBL" id="KV426220">
    <property type="protein sequence ID" value="KZV84531.1"/>
    <property type="molecule type" value="Genomic_DNA"/>
</dbReference>